<feature type="transmembrane region" description="Helical" evidence="16">
    <location>
        <begin position="134"/>
        <end position="156"/>
    </location>
</feature>
<reference evidence="17" key="1">
    <citation type="submission" date="2018-08" db="EMBL/GenBank/DDBJ databases">
        <authorList>
            <person name="Guan D.-L."/>
            <person name="Xu S.-Q."/>
        </authorList>
    </citation>
    <scope>NUCLEOTIDE SEQUENCE</scope>
</reference>
<evidence type="ECO:0000313" key="17">
    <source>
        <dbReference type="EMBL" id="QDA21724.1"/>
    </source>
</evidence>
<keyword evidence="12 17" id="KW-0496">Mitochondrion</keyword>
<keyword evidence="9" id="KW-0249">Electron transport</keyword>
<evidence type="ECO:0000256" key="5">
    <source>
        <dbReference type="ARBA" id="ARBA00022448"/>
    </source>
</evidence>
<keyword evidence="7 16" id="KW-0812">Transmembrane</keyword>
<protein>
    <recommendedName>
        <fullName evidence="4">NADH-ubiquinone oxidoreductase chain 6</fullName>
        <ecNumber evidence="3">7.1.1.2</ecNumber>
    </recommendedName>
    <alternativeName>
        <fullName evidence="14">NADH dehydrogenase subunit 6</fullName>
    </alternativeName>
</protein>
<evidence type="ECO:0000256" key="10">
    <source>
        <dbReference type="ARBA" id="ARBA00022989"/>
    </source>
</evidence>
<keyword evidence="10 16" id="KW-1133">Transmembrane helix</keyword>
<keyword evidence="6" id="KW-0679">Respiratory chain</keyword>
<dbReference type="EMBL" id="MH751441">
    <property type="protein sequence ID" value="QDA21724.1"/>
    <property type="molecule type" value="Genomic_DNA"/>
</dbReference>
<feature type="transmembrane region" description="Helical" evidence="16">
    <location>
        <begin position="82"/>
        <end position="101"/>
    </location>
</feature>
<evidence type="ECO:0000256" key="9">
    <source>
        <dbReference type="ARBA" id="ARBA00022982"/>
    </source>
</evidence>
<organism evidence="17">
    <name type="scientific">Deielia phaon</name>
    <dbReference type="NCBI Taxonomy" id="411009"/>
    <lineage>
        <taxon>Eukaryota</taxon>
        <taxon>Metazoa</taxon>
        <taxon>Ecdysozoa</taxon>
        <taxon>Arthropoda</taxon>
        <taxon>Hexapoda</taxon>
        <taxon>Insecta</taxon>
        <taxon>Pterygota</taxon>
        <taxon>Palaeoptera</taxon>
        <taxon>Odonata</taxon>
        <taxon>Epiprocta</taxon>
        <taxon>Anisoptera</taxon>
        <taxon>Libelluloidea</taxon>
        <taxon>Libellulidae</taxon>
        <taxon>Deielia</taxon>
    </lineage>
</organism>
<evidence type="ECO:0000256" key="12">
    <source>
        <dbReference type="ARBA" id="ARBA00023128"/>
    </source>
</evidence>
<comment type="subcellular location">
    <subcellularLocation>
        <location evidence="1">Mitochondrion membrane</location>
        <topology evidence="1">Multi-pass membrane protein</topology>
    </subcellularLocation>
</comment>
<dbReference type="InterPro" id="IPR050269">
    <property type="entry name" value="ComplexI_Subunit6"/>
</dbReference>
<evidence type="ECO:0000256" key="3">
    <source>
        <dbReference type="ARBA" id="ARBA00012944"/>
    </source>
</evidence>
<keyword evidence="8" id="KW-1278">Translocase</keyword>
<dbReference type="EC" id="7.1.1.2" evidence="3"/>
<evidence type="ECO:0000256" key="13">
    <source>
        <dbReference type="ARBA" id="ARBA00023136"/>
    </source>
</evidence>
<reference evidence="17" key="2">
    <citation type="journal article" date="2019" name="Sci. Rep.">
        <title>Different mitogenomic codon usage patterns between damselflies and dragonflies and nine complete mitogenomes for odonates.</title>
        <authorList>
            <person name="Guan D.L."/>
            <person name="Qian Z.Q."/>
            <person name="Ma L.B."/>
            <person name="Bai Y."/>
            <person name="Xu S.Q."/>
        </authorList>
    </citation>
    <scope>NUCLEOTIDE SEQUENCE</scope>
</reference>
<keyword evidence="5" id="KW-0813">Transport</keyword>
<evidence type="ECO:0000256" key="1">
    <source>
        <dbReference type="ARBA" id="ARBA00004225"/>
    </source>
</evidence>
<dbReference type="PANTHER" id="PTHR11435">
    <property type="entry name" value="NADH UBIQUINONE OXIDOREDUCTASE SUBUNIT ND6"/>
    <property type="match status" value="1"/>
</dbReference>
<evidence type="ECO:0000256" key="2">
    <source>
        <dbReference type="ARBA" id="ARBA00005698"/>
    </source>
</evidence>
<evidence type="ECO:0000256" key="11">
    <source>
        <dbReference type="ARBA" id="ARBA00023027"/>
    </source>
</evidence>
<proteinExistence type="inferred from homology"/>
<dbReference type="GO" id="GO:0031966">
    <property type="term" value="C:mitochondrial membrane"/>
    <property type="evidence" value="ECO:0007669"/>
    <property type="project" value="UniProtKB-SubCell"/>
</dbReference>
<evidence type="ECO:0000256" key="15">
    <source>
        <dbReference type="ARBA" id="ARBA00049551"/>
    </source>
</evidence>
<evidence type="ECO:0000256" key="14">
    <source>
        <dbReference type="ARBA" id="ARBA00031019"/>
    </source>
</evidence>
<sequence>MGQILSMILMIMNSMLFSSMIHPMNMGITLLLQTLLMCLVTGFMSYSTWFSYILFLVFLGGMLVLFIYMTSIASNELFKKSLYSLVFIIMFTVIIIMPLMFMDPFMILSPITEYLMVNKSLLKMMMAPLYNNPSSAITIFMVMYLFLTLLVIVFVTKFNKGPLRPMN</sequence>
<evidence type="ECO:0000256" key="8">
    <source>
        <dbReference type="ARBA" id="ARBA00022967"/>
    </source>
</evidence>
<comment type="similarity">
    <text evidence="2">Belongs to the complex I subunit 6 family.</text>
</comment>
<evidence type="ECO:0000256" key="16">
    <source>
        <dbReference type="SAM" id="Phobius"/>
    </source>
</evidence>
<gene>
    <name evidence="17" type="primary">nad6</name>
</gene>
<name>A0A4Y5SFY5_9ODON</name>
<dbReference type="PANTHER" id="PTHR11435:SF1">
    <property type="entry name" value="NADH-UBIQUINONE OXIDOREDUCTASE CHAIN 6"/>
    <property type="match status" value="1"/>
</dbReference>
<keyword evidence="13 16" id="KW-0472">Membrane</keyword>
<feature type="transmembrane region" description="Helical" evidence="16">
    <location>
        <begin position="52"/>
        <end position="70"/>
    </location>
</feature>
<geneLocation type="mitochondrion" evidence="17"/>
<evidence type="ECO:0000256" key="7">
    <source>
        <dbReference type="ARBA" id="ARBA00022692"/>
    </source>
</evidence>
<evidence type="ECO:0000256" key="6">
    <source>
        <dbReference type="ARBA" id="ARBA00022660"/>
    </source>
</evidence>
<dbReference type="AlphaFoldDB" id="A0A4Y5SFY5"/>
<dbReference type="GO" id="GO:0008137">
    <property type="term" value="F:NADH dehydrogenase (ubiquinone) activity"/>
    <property type="evidence" value="ECO:0007669"/>
    <property type="project" value="UniProtKB-EC"/>
</dbReference>
<keyword evidence="11" id="KW-0520">NAD</keyword>
<comment type="catalytic activity">
    <reaction evidence="15">
        <text>a ubiquinone + NADH + 5 H(+)(in) = a ubiquinol + NAD(+) + 4 H(+)(out)</text>
        <dbReference type="Rhea" id="RHEA:29091"/>
        <dbReference type="Rhea" id="RHEA-COMP:9565"/>
        <dbReference type="Rhea" id="RHEA-COMP:9566"/>
        <dbReference type="ChEBI" id="CHEBI:15378"/>
        <dbReference type="ChEBI" id="CHEBI:16389"/>
        <dbReference type="ChEBI" id="CHEBI:17976"/>
        <dbReference type="ChEBI" id="CHEBI:57540"/>
        <dbReference type="ChEBI" id="CHEBI:57945"/>
        <dbReference type="EC" id="7.1.1.2"/>
    </reaction>
</comment>
<evidence type="ECO:0000256" key="4">
    <source>
        <dbReference type="ARBA" id="ARBA00021095"/>
    </source>
</evidence>
<accession>A0A4Y5SFY5</accession>